<sequence>MRLTSRNPGNRRYHWHMTSARVPRPDLPERMTWEELAQLPEEVAGQIELWDGHVVWLRRGPAEHQEFTNLLWSGLRRCARESMGVDPEQCWRVHTETNIFFGASGKSDFVTPDFLIHRCLPEPYQDVRANDVIMAGEVLSPSNSQNDMEAKKARYAKAGIPWYWEVKLEREVSAIATVEAFALQSLPGELPPGVHPLHLANYLLVGKWSPKDSDAIDIEFPFPIHIPWSELEF</sequence>
<keyword evidence="3" id="KW-1185">Reference proteome</keyword>
<dbReference type="EMBL" id="BAABJM010000007">
    <property type="protein sequence ID" value="GAA5066960.1"/>
    <property type="molecule type" value="Genomic_DNA"/>
</dbReference>
<dbReference type="InterPro" id="IPR008538">
    <property type="entry name" value="Uma2"/>
</dbReference>
<dbReference type="Pfam" id="PF05685">
    <property type="entry name" value="Uma2"/>
    <property type="match status" value="1"/>
</dbReference>
<accession>A0ABP9KW54</accession>
<dbReference type="Proteomes" id="UP001500603">
    <property type="component" value="Unassembled WGS sequence"/>
</dbReference>
<dbReference type="SUPFAM" id="SSF52980">
    <property type="entry name" value="Restriction endonuclease-like"/>
    <property type="match status" value="1"/>
</dbReference>
<evidence type="ECO:0000259" key="1">
    <source>
        <dbReference type="Pfam" id="PF05685"/>
    </source>
</evidence>
<evidence type="ECO:0000313" key="2">
    <source>
        <dbReference type="EMBL" id="GAA5066960.1"/>
    </source>
</evidence>
<name>A0ABP9KW54_9NOCA</name>
<comment type="caution">
    <text evidence="2">The sequence shown here is derived from an EMBL/GenBank/DDBJ whole genome shotgun (WGS) entry which is preliminary data.</text>
</comment>
<feature type="domain" description="Putative restriction endonuclease" evidence="1">
    <location>
        <begin position="33"/>
        <end position="170"/>
    </location>
</feature>
<dbReference type="InterPro" id="IPR012296">
    <property type="entry name" value="Nuclease_put_TT1808"/>
</dbReference>
<dbReference type="CDD" id="cd06260">
    <property type="entry name" value="DUF820-like"/>
    <property type="match status" value="1"/>
</dbReference>
<dbReference type="Gene3D" id="3.90.1570.10">
    <property type="entry name" value="tt1808, chain A"/>
    <property type="match status" value="1"/>
</dbReference>
<proteinExistence type="predicted"/>
<organism evidence="2 3">
    <name type="scientific">Nocardia callitridis</name>
    <dbReference type="NCBI Taxonomy" id="648753"/>
    <lineage>
        <taxon>Bacteria</taxon>
        <taxon>Bacillati</taxon>
        <taxon>Actinomycetota</taxon>
        <taxon>Actinomycetes</taxon>
        <taxon>Mycobacteriales</taxon>
        <taxon>Nocardiaceae</taxon>
        <taxon>Nocardia</taxon>
    </lineage>
</organism>
<protein>
    <recommendedName>
        <fullName evidence="1">Putative restriction endonuclease domain-containing protein</fullName>
    </recommendedName>
</protein>
<evidence type="ECO:0000313" key="3">
    <source>
        <dbReference type="Proteomes" id="UP001500603"/>
    </source>
</evidence>
<gene>
    <name evidence="2" type="ORF">GCM10023318_55680</name>
</gene>
<reference evidence="3" key="1">
    <citation type="journal article" date="2019" name="Int. J. Syst. Evol. Microbiol.">
        <title>The Global Catalogue of Microorganisms (GCM) 10K type strain sequencing project: providing services to taxonomists for standard genome sequencing and annotation.</title>
        <authorList>
            <consortium name="The Broad Institute Genomics Platform"/>
            <consortium name="The Broad Institute Genome Sequencing Center for Infectious Disease"/>
            <person name="Wu L."/>
            <person name="Ma J."/>
        </authorList>
    </citation>
    <scope>NUCLEOTIDE SEQUENCE [LARGE SCALE GENOMIC DNA]</scope>
    <source>
        <strain evidence="3">JCM 18298</strain>
    </source>
</reference>
<dbReference type="InterPro" id="IPR011335">
    <property type="entry name" value="Restrct_endonuc-II-like"/>
</dbReference>